<dbReference type="PANTHER" id="PTHR30146:SF2">
    <property type="entry name" value="HTH-TYPE TRANSCRIPTIONAL REGULATOR GNTR"/>
    <property type="match status" value="1"/>
</dbReference>
<evidence type="ECO:0000313" key="6">
    <source>
        <dbReference type="Proteomes" id="UP000464495"/>
    </source>
</evidence>
<dbReference type="Gene3D" id="1.10.260.40">
    <property type="entry name" value="lambda repressor-like DNA-binding domains"/>
    <property type="match status" value="1"/>
</dbReference>
<keyword evidence="6" id="KW-1185">Reference proteome</keyword>
<dbReference type="PROSITE" id="PS50932">
    <property type="entry name" value="HTH_LACI_2"/>
    <property type="match status" value="1"/>
</dbReference>
<dbReference type="InterPro" id="IPR000843">
    <property type="entry name" value="HTH_LacI"/>
</dbReference>
<dbReference type="EMBL" id="CP046620">
    <property type="protein sequence ID" value="QHQ36031.1"/>
    <property type="molecule type" value="Genomic_DNA"/>
</dbReference>
<accession>A0A6P1T2S2</accession>
<dbReference type="PROSITE" id="PS00356">
    <property type="entry name" value="HTH_LACI_1"/>
    <property type="match status" value="1"/>
</dbReference>
<dbReference type="InterPro" id="IPR010982">
    <property type="entry name" value="Lambda_DNA-bd_dom_sf"/>
</dbReference>
<dbReference type="AlphaFoldDB" id="A0A6P1T2S2"/>
<dbReference type="KEGG" id="amaq:GO499_13040"/>
<sequence>MTKRPRSTGRTTIADVAARAGVSAITVSRALRTPDRVQAATRARVEEAIRELDYLPDAAASTLASRNSNVVGVILPSVTNKVFLGTLRGIYDVAEEGGLQVQISNSRYSQDEEERLLRIFLSQRPAGLIVTGIDQSEATRKLLRSAPCPVVQITETGPDPLDMMVGFDHAAAGALAARHLAEQGYRRIGFLGARQDPRSVRRQSGFRDSLEQLGLFDPARVLFSPDQSSVGLGSRQLLDLLRVDPKADAVLCNNDDLALGALFACQRQGLDVPNRFGICGFNDVEFMAFTSPSLTSVRTPRRQIGIRAMRLIMARIDDPAAVFAPEHLAVELSQRRSTGRDEDATSTPG</sequence>
<evidence type="ECO:0000256" key="3">
    <source>
        <dbReference type="ARBA" id="ARBA00023163"/>
    </source>
</evidence>
<keyword evidence="3" id="KW-0804">Transcription</keyword>
<dbReference type="SUPFAM" id="SSF53822">
    <property type="entry name" value="Periplasmic binding protein-like I"/>
    <property type="match status" value="1"/>
</dbReference>
<gene>
    <name evidence="5" type="ORF">GO499_13040</name>
</gene>
<dbReference type="PANTHER" id="PTHR30146">
    <property type="entry name" value="LACI-RELATED TRANSCRIPTIONAL REPRESSOR"/>
    <property type="match status" value="1"/>
</dbReference>
<dbReference type="SMART" id="SM00354">
    <property type="entry name" value="HTH_LACI"/>
    <property type="match status" value="1"/>
</dbReference>
<dbReference type="GO" id="GO:0000976">
    <property type="term" value="F:transcription cis-regulatory region binding"/>
    <property type="evidence" value="ECO:0007669"/>
    <property type="project" value="TreeGrafter"/>
</dbReference>
<dbReference type="Pfam" id="PF00356">
    <property type="entry name" value="LacI"/>
    <property type="match status" value="1"/>
</dbReference>
<evidence type="ECO:0000256" key="2">
    <source>
        <dbReference type="ARBA" id="ARBA00023125"/>
    </source>
</evidence>
<protein>
    <submittedName>
        <fullName evidence="5">LacI family DNA-binding transcriptional regulator</fullName>
    </submittedName>
</protein>
<dbReference type="RefSeq" id="WP_161862587.1">
    <property type="nucleotide sequence ID" value="NZ_CP046620.1"/>
</dbReference>
<reference evidence="5 6" key="1">
    <citation type="submission" date="2019-12" db="EMBL/GenBank/DDBJ databases">
        <title>Complete genome sequence of Algicella marina strain 9Alg 56(T) isolated from the red alga Tichocarpus crinitus.</title>
        <authorList>
            <person name="Kim S.-G."/>
            <person name="Nedashkovskaya O.I."/>
        </authorList>
    </citation>
    <scope>NUCLEOTIDE SEQUENCE [LARGE SCALE GENOMIC DNA]</scope>
    <source>
        <strain evidence="5 6">9Alg 56</strain>
    </source>
</reference>
<dbReference type="Gene3D" id="3.40.50.2300">
    <property type="match status" value="2"/>
</dbReference>
<dbReference type="CDD" id="cd01392">
    <property type="entry name" value="HTH_LacI"/>
    <property type="match status" value="1"/>
</dbReference>
<dbReference type="GO" id="GO:0003700">
    <property type="term" value="F:DNA-binding transcription factor activity"/>
    <property type="evidence" value="ECO:0007669"/>
    <property type="project" value="TreeGrafter"/>
</dbReference>
<proteinExistence type="predicted"/>
<feature type="domain" description="HTH lacI-type" evidence="4">
    <location>
        <begin position="11"/>
        <end position="65"/>
    </location>
</feature>
<dbReference type="Proteomes" id="UP000464495">
    <property type="component" value="Chromosome"/>
</dbReference>
<dbReference type="Pfam" id="PF13377">
    <property type="entry name" value="Peripla_BP_3"/>
    <property type="match status" value="1"/>
</dbReference>
<dbReference type="SUPFAM" id="SSF47413">
    <property type="entry name" value="lambda repressor-like DNA-binding domains"/>
    <property type="match status" value="1"/>
</dbReference>
<dbReference type="InterPro" id="IPR028082">
    <property type="entry name" value="Peripla_BP_I"/>
</dbReference>
<keyword evidence="1" id="KW-0805">Transcription regulation</keyword>
<evidence type="ECO:0000256" key="1">
    <source>
        <dbReference type="ARBA" id="ARBA00023015"/>
    </source>
</evidence>
<dbReference type="CDD" id="cd01575">
    <property type="entry name" value="PBP1_GntR"/>
    <property type="match status" value="1"/>
</dbReference>
<keyword evidence="2 5" id="KW-0238">DNA-binding</keyword>
<organism evidence="5 6">
    <name type="scientific">Algicella marina</name>
    <dbReference type="NCBI Taxonomy" id="2683284"/>
    <lineage>
        <taxon>Bacteria</taxon>
        <taxon>Pseudomonadati</taxon>
        <taxon>Pseudomonadota</taxon>
        <taxon>Alphaproteobacteria</taxon>
        <taxon>Rhodobacterales</taxon>
        <taxon>Paracoccaceae</taxon>
        <taxon>Algicella</taxon>
    </lineage>
</organism>
<name>A0A6P1T2S2_9RHOB</name>
<evidence type="ECO:0000313" key="5">
    <source>
        <dbReference type="EMBL" id="QHQ36031.1"/>
    </source>
</evidence>
<dbReference type="InterPro" id="IPR046335">
    <property type="entry name" value="LacI/GalR-like_sensor"/>
</dbReference>
<evidence type="ECO:0000259" key="4">
    <source>
        <dbReference type="PROSITE" id="PS50932"/>
    </source>
</evidence>